<reference evidence="1 2" key="2">
    <citation type="submission" date="2018-11" db="EMBL/GenBank/DDBJ databases">
        <authorList>
            <consortium name="Pathogen Informatics"/>
        </authorList>
    </citation>
    <scope>NUCLEOTIDE SEQUENCE [LARGE SCALE GENOMIC DNA]</scope>
</reference>
<keyword evidence="2" id="KW-1185">Reference proteome</keyword>
<reference evidence="3" key="1">
    <citation type="submission" date="2017-02" db="UniProtKB">
        <authorList>
            <consortium name="WormBaseParasite"/>
        </authorList>
    </citation>
    <scope>IDENTIFICATION</scope>
</reference>
<dbReference type="AlphaFoldDB" id="A0A0N4YUH9"/>
<organism evidence="3">
    <name type="scientific">Nippostrongylus brasiliensis</name>
    <name type="common">Rat hookworm</name>
    <dbReference type="NCBI Taxonomy" id="27835"/>
    <lineage>
        <taxon>Eukaryota</taxon>
        <taxon>Metazoa</taxon>
        <taxon>Ecdysozoa</taxon>
        <taxon>Nematoda</taxon>
        <taxon>Chromadorea</taxon>
        <taxon>Rhabditida</taxon>
        <taxon>Rhabditina</taxon>
        <taxon>Rhabditomorpha</taxon>
        <taxon>Strongyloidea</taxon>
        <taxon>Heligmosomidae</taxon>
        <taxon>Nippostrongylus</taxon>
    </lineage>
</organism>
<proteinExistence type="predicted"/>
<sequence length="85" mass="9911">MAEFPGFPTHCSRTPASIGTSHEMSSEMMFRFICVDYDVPYSRHLNWSLCIPDIRCWCKEMPAIFLCLNSSQLTLRSTYTRKRIP</sequence>
<evidence type="ECO:0000313" key="1">
    <source>
        <dbReference type="EMBL" id="VDL84640.1"/>
    </source>
</evidence>
<accession>A0A0N4YUH9</accession>
<dbReference type="EMBL" id="UYSL01025655">
    <property type="protein sequence ID" value="VDL84640.1"/>
    <property type="molecule type" value="Genomic_DNA"/>
</dbReference>
<dbReference type="Proteomes" id="UP000271162">
    <property type="component" value="Unassembled WGS sequence"/>
</dbReference>
<dbReference type="WBParaSite" id="NBR_0002090101-mRNA-1">
    <property type="protein sequence ID" value="NBR_0002090101-mRNA-1"/>
    <property type="gene ID" value="NBR_0002090101"/>
</dbReference>
<name>A0A0N4YUH9_NIPBR</name>
<protein>
    <submittedName>
        <fullName evidence="1 3">Uncharacterized protein</fullName>
    </submittedName>
</protein>
<evidence type="ECO:0000313" key="2">
    <source>
        <dbReference type="Proteomes" id="UP000271162"/>
    </source>
</evidence>
<evidence type="ECO:0000313" key="3">
    <source>
        <dbReference type="WBParaSite" id="NBR_0002090101-mRNA-1"/>
    </source>
</evidence>
<gene>
    <name evidence="1" type="ORF">NBR_LOCUS20902</name>
</gene>